<sequence>MFGYMAKQTKKGFFKSREDVVSMFLGLVVVVAAIGFLVNYIEKRKGNVGVPGVSNYLKVEEEIKIGDKNGENTVTVQKDDSLWKIAVREFNDGYKWTEIAKLNNLENPGLVYVGQKLVLPIIEKSEVKADNEGSATVVNEKTEYVVVWGDSLWKIAQRVYGDGYQWTKIWQDNRSKLNSPDKLEIGMTLSIYGKI</sequence>
<keyword evidence="1" id="KW-1133">Transmembrane helix</keyword>
<protein>
    <recommendedName>
        <fullName evidence="2">LysM domain-containing protein</fullName>
    </recommendedName>
</protein>
<dbReference type="InterPro" id="IPR052196">
    <property type="entry name" value="Bact_Kbp"/>
</dbReference>
<dbReference type="EMBL" id="LBTX01000020">
    <property type="protein sequence ID" value="KKQ49065.1"/>
    <property type="molecule type" value="Genomic_DNA"/>
</dbReference>
<dbReference type="SMART" id="SM00257">
    <property type="entry name" value="LysM"/>
    <property type="match status" value="2"/>
</dbReference>
<evidence type="ECO:0000259" key="2">
    <source>
        <dbReference type="PROSITE" id="PS51782"/>
    </source>
</evidence>
<accession>A0A0G0IDK0</accession>
<dbReference type="PROSITE" id="PS51782">
    <property type="entry name" value="LYSM"/>
    <property type="match status" value="2"/>
</dbReference>
<evidence type="ECO:0000313" key="3">
    <source>
        <dbReference type="EMBL" id="KKQ49065.1"/>
    </source>
</evidence>
<dbReference type="Pfam" id="PF01476">
    <property type="entry name" value="LysM"/>
    <property type="match status" value="2"/>
</dbReference>
<name>A0A0G0IDK0_9BACT</name>
<proteinExistence type="predicted"/>
<dbReference type="AlphaFoldDB" id="A0A0G0IDK0"/>
<evidence type="ECO:0000313" key="4">
    <source>
        <dbReference type="Proteomes" id="UP000034231"/>
    </source>
</evidence>
<feature type="domain" description="LysM" evidence="2">
    <location>
        <begin position="72"/>
        <end position="119"/>
    </location>
</feature>
<dbReference type="SUPFAM" id="SSF54106">
    <property type="entry name" value="LysM domain"/>
    <property type="match status" value="2"/>
</dbReference>
<gene>
    <name evidence="3" type="ORF">US68_C0020G0015</name>
</gene>
<keyword evidence="1" id="KW-0812">Transmembrane</keyword>
<feature type="transmembrane region" description="Helical" evidence="1">
    <location>
        <begin position="20"/>
        <end position="41"/>
    </location>
</feature>
<dbReference type="Gene3D" id="3.10.350.10">
    <property type="entry name" value="LysM domain"/>
    <property type="match status" value="2"/>
</dbReference>
<dbReference type="PANTHER" id="PTHR34700">
    <property type="entry name" value="POTASSIUM BINDING PROTEIN KBP"/>
    <property type="match status" value="1"/>
</dbReference>
<feature type="domain" description="LysM" evidence="2">
    <location>
        <begin position="142"/>
        <end position="191"/>
    </location>
</feature>
<reference evidence="3 4" key="1">
    <citation type="journal article" date="2015" name="Nature">
        <title>rRNA introns, odd ribosomes, and small enigmatic genomes across a large radiation of phyla.</title>
        <authorList>
            <person name="Brown C.T."/>
            <person name="Hug L.A."/>
            <person name="Thomas B.C."/>
            <person name="Sharon I."/>
            <person name="Castelle C.J."/>
            <person name="Singh A."/>
            <person name="Wilkins M.J."/>
            <person name="Williams K.H."/>
            <person name="Banfield J.F."/>
        </authorList>
    </citation>
    <scope>NUCLEOTIDE SEQUENCE [LARGE SCALE GENOMIC DNA]</scope>
</reference>
<dbReference type="InterPro" id="IPR018392">
    <property type="entry name" value="LysM"/>
</dbReference>
<evidence type="ECO:0000256" key="1">
    <source>
        <dbReference type="SAM" id="Phobius"/>
    </source>
</evidence>
<dbReference type="Proteomes" id="UP000034231">
    <property type="component" value="Unassembled WGS sequence"/>
</dbReference>
<organism evidence="3 4">
    <name type="scientific">Candidatus Shapirobacteria bacterium GW2011_GWE1_38_10</name>
    <dbReference type="NCBI Taxonomy" id="1618488"/>
    <lineage>
        <taxon>Bacteria</taxon>
        <taxon>Candidatus Shapironibacteriota</taxon>
    </lineage>
</organism>
<dbReference type="CDD" id="cd00118">
    <property type="entry name" value="LysM"/>
    <property type="match status" value="2"/>
</dbReference>
<dbReference type="PANTHER" id="PTHR34700:SF4">
    <property type="entry name" value="PHAGE-LIKE ELEMENT PBSX PROTEIN XKDP"/>
    <property type="match status" value="1"/>
</dbReference>
<comment type="caution">
    <text evidence="3">The sequence shown here is derived from an EMBL/GenBank/DDBJ whole genome shotgun (WGS) entry which is preliminary data.</text>
</comment>
<keyword evidence="1" id="KW-0472">Membrane</keyword>
<dbReference type="InterPro" id="IPR036779">
    <property type="entry name" value="LysM_dom_sf"/>
</dbReference>